<proteinExistence type="inferred from homology"/>
<dbReference type="RefSeq" id="WP_090775674.1">
    <property type="nucleotide sequence ID" value="NZ_FMYM01000006.1"/>
</dbReference>
<evidence type="ECO:0000259" key="13">
    <source>
        <dbReference type="Pfam" id="PF02355"/>
    </source>
</evidence>
<evidence type="ECO:0000256" key="5">
    <source>
        <dbReference type="ARBA" id="ARBA00022927"/>
    </source>
</evidence>
<dbReference type="OrthoDB" id="9805019at2"/>
<dbReference type="GO" id="GO:0005886">
    <property type="term" value="C:plasma membrane"/>
    <property type="evidence" value="ECO:0007669"/>
    <property type="project" value="UniProtKB-SubCell"/>
</dbReference>
<feature type="transmembrane region" description="Helical" evidence="12">
    <location>
        <begin position="131"/>
        <end position="150"/>
    </location>
</feature>
<keyword evidence="6 12" id="KW-1133">Transmembrane helix</keyword>
<evidence type="ECO:0000256" key="7">
    <source>
        <dbReference type="ARBA" id="ARBA00023010"/>
    </source>
</evidence>
<dbReference type="Proteomes" id="UP000242662">
    <property type="component" value="Unassembled WGS sequence"/>
</dbReference>
<dbReference type="EMBL" id="FMYM01000006">
    <property type="protein sequence ID" value="SDC20555.1"/>
    <property type="molecule type" value="Genomic_DNA"/>
</dbReference>
<dbReference type="SUPFAM" id="SSF82866">
    <property type="entry name" value="Multidrug efflux transporter AcrB transmembrane domain"/>
    <property type="match status" value="1"/>
</dbReference>
<keyword evidence="5 12" id="KW-0653">Protein transport</keyword>
<feature type="transmembrane region" description="Helical" evidence="12">
    <location>
        <begin position="269"/>
        <end position="295"/>
    </location>
</feature>
<dbReference type="InterPro" id="IPR048634">
    <property type="entry name" value="SecD_SecF_C"/>
</dbReference>
<dbReference type="GO" id="GO:0043952">
    <property type="term" value="P:protein transport by the Sec complex"/>
    <property type="evidence" value="ECO:0007669"/>
    <property type="project" value="UniProtKB-UniRule"/>
</dbReference>
<protein>
    <recommendedName>
        <fullName evidence="12">Protein-export membrane protein SecF</fullName>
    </recommendedName>
</protein>
<dbReference type="Gene3D" id="1.20.1640.10">
    <property type="entry name" value="Multidrug efflux transporter AcrB transmembrane domain"/>
    <property type="match status" value="1"/>
</dbReference>
<comment type="subcellular location">
    <subcellularLocation>
        <location evidence="1 12">Cell membrane</location>
        <topology evidence="1 12">Multi-pass membrane protein</topology>
    </subcellularLocation>
</comment>
<keyword evidence="8 12" id="KW-0472">Membrane</keyword>
<dbReference type="HAMAP" id="MF_01464_B">
    <property type="entry name" value="SecF_B"/>
    <property type="match status" value="1"/>
</dbReference>
<evidence type="ECO:0000313" key="15">
    <source>
        <dbReference type="Proteomes" id="UP000242662"/>
    </source>
</evidence>
<dbReference type="NCBIfam" id="TIGR00966">
    <property type="entry name" value="transloc_SecF"/>
    <property type="match status" value="1"/>
</dbReference>
<feature type="transmembrane region" description="Helical" evidence="12">
    <location>
        <begin position="245"/>
        <end position="263"/>
    </location>
</feature>
<evidence type="ECO:0000256" key="11">
    <source>
        <dbReference type="ARBA" id="ARBA00061053"/>
    </source>
</evidence>
<sequence length="314" mass="35416">MGFSPENWNVDFTKHRKKFFVGSIVAVLLGILCMFTLGLNLGVDFESGSNVEVQVNTSLTEEALREDFKQMALAHEPRNMTIGGDQNQVANVRFIEPLSKEDISKVQSYMKEKYGEVPNISTVSPLVGKELARNALISVLIASVAIVLYVAVRFQFLYGIAAIVGLLHDAFFVIVLFSLFQVEVNVPFIAAILTVVGYSINDTIVTFDRIRENVKREKKEKPIEDFNHLARIVNKSLLQVITRSINTMLTVLFAALALFIFGSEAIRSFSLALVIGLIVGTYSSMFLCAQMWLVWEWRRLKRLKEKPPQEEEMI</sequence>
<dbReference type="InterPro" id="IPR005665">
    <property type="entry name" value="SecF_bac"/>
</dbReference>
<dbReference type="InterPro" id="IPR022646">
    <property type="entry name" value="SecD/SecF_CS"/>
</dbReference>
<feature type="domain" description="Protein export membrane protein SecD/SecF C-terminal" evidence="13">
    <location>
        <begin position="115"/>
        <end position="296"/>
    </location>
</feature>
<evidence type="ECO:0000256" key="6">
    <source>
        <dbReference type="ARBA" id="ARBA00022989"/>
    </source>
</evidence>
<name>A0A1G6JQ32_9BACI</name>
<keyword evidence="15" id="KW-1185">Reference proteome</keyword>
<keyword evidence="2 12" id="KW-0813">Transport</keyword>
<comment type="function">
    <text evidence="9 12">Part of the Sec protein translocase complex. Interacts with the SecYEG preprotein conducting channel. SecDF uses the proton motive force (PMF) to complete protein translocation after the ATP-dependent function of SecA.</text>
</comment>
<comment type="similarity">
    <text evidence="12">Belongs to the SecD/SecF family. SecF subfamily.</text>
</comment>
<dbReference type="NCBIfam" id="TIGR00916">
    <property type="entry name" value="2A0604s01"/>
    <property type="match status" value="1"/>
</dbReference>
<comment type="similarity">
    <text evidence="10">In the C-terminal section; belongs to the SecD/SecF family. SecF subfamily.</text>
</comment>
<organism evidence="14 15">
    <name type="scientific">Shouchella lonarensis</name>
    <dbReference type="NCBI Taxonomy" id="1464122"/>
    <lineage>
        <taxon>Bacteria</taxon>
        <taxon>Bacillati</taxon>
        <taxon>Bacillota</taxon>
        <taxon>Bacilli</taxon>
        <taxon>Bacillales</taxon>
        <taxon>Bacillaceae</taxon>
        <taxon>Shouchella</taxon>
    </lineage>
</organism>
<comment type="similarity">
    <text evidence="11">In the N-terminal section; belongs to the SecD/SecF family. SecD subfamily.</text>
</comment>
<evidence type="ECO:0000256" key="2">
    <source>
        <dbReference type="ARBA" id="ARBA00022448"/>
    </source>
</evidence>
<dbReference type="AlphaFoldDB" id="A0A1G6JQ32"/>
<accession>A0A1G6JQ32</accession>
<reference evidence="15" key="1">
    <citation type="submission" date="2016-09" db="EMBL/GenBank/DDBJ databases">
        <authorList>
            <person name="Varghese N."/>
            <person name="Submissions S."/>
        </authorList>
    </citation>
    <scope>NUCLEOTIDE SEQUENCE [LARGE SCALE GENOMIC DNA]</scope>
    <source>
        <strain evidence="15">25nlg</strain>
    </source>
</reference>
<dbReference type="GO" id="GO:0065002">
    <property type="term" value="P:intracellular protein transmembrane transport"/>
    <property type="evidence" value="ECO:0007669"/>
    <property type="project" value="UniProtKB-UniRule"/>
</dbReference>
<dbReference type="FunFam" id="1.20.1640.10:FF:000024">
    <property type="entry name" value="Multifunctional fusion protein"/>
    <property type="match status" value="1"/>
</dbReference>
<keyword evidence="7 12" id="KW-0811">Translocation</keyword>
<comment type="subunit">
    <text evidence="12">Forms a complex with SecD. Part of the essential Sec protein translocation apparatus which comprises SecA, SecYEG and auxiliary proteins SecDF. Other proteins may also be involved.</text>
</comment>
<dbReference type="GO" id="GO:0006605">
    <property type="term" value="P:protein targeting"/>
    <property type="evidence" value="ECO:0007669"/>
    <property type="project" value="UniProtKB-UniRule"/>
</dbReference>
<dbReference type="PRINTS" id="PR01755">
    <property type="entry name" value="SECFTRNLCASE"/>
</dbReference>
<dbReference type="PANTHER" id="PTHR30081">
    <property type="entry name" value="PROTEIN-EXPORT MEMBRANE PROTEIN SEC"/>
    <property type="match status" value="1"/>
</dbReference>
<keyword evidence="3 12" id="KW-1003">Cell membrane</keyword>
<evidence type="ECO:0000256" key="1">
    <source>
        <dbReference type="ARBA" id="ARBA00004651"/>
    </source>
</evidence>
<dbReference type="STRING" id="1464122.SAMN05421737_10652"/>
<evidence type="ECO:0000256" key="8">
    <source>
        <dbReference type="ARBA" id="ARBA00023136"/>
    </source>
</evidence>
<feature type="transmembrane region" description="Helical" evidence="12">
    <location>
        <begin position="20"/>
        <end position="43"/>
    </location>
</feature>
<evidence type="ECO:0000256" key="3">
    <source>
        <dbReference type="ARBA" id="ARBA00022475"/>
    </source>
</evidence>
<gene>
    <name evidence="12" type="primary">secF</name>
    <name evidence="14" type="ORF">SAMN05421737_10652</name>
</gene>
<dbReference type="InterPro" id="IPR022813">
    <property type="entry name" value="SecD/SecF_arch_bac"/>
</dbReference>
<evidence type="ECO:0000313" key="14">
    <source>
        <dbReference type="EMBL" id="SDC20555.1"/>
    </source>
</evidence>
<evidence type="ECO:0000256" key="4">
    <source>
        <dbReference type="ARBA" id="ARBA00022692"/>
    </source>
</evidence>
<dbReference type="Pfam" id="PF07549">
    <property type="entry name" value="Sec_GG"/>
    <property type="match status" value="1"/>
</dbReference>
<evidence type="ECO:0000256" key="9">
    <source>
        <dbReference type="ARBA" id="ARBA00059018"/>
    </source>
</evidence>
<dbReference type="GO" id="GO:0015450">
    <property type="term" value="F:protein-transporting ATPase activity"/>
    <property type="evidence" value="ECO:0007669"/>
    <property type="project" value="InterPro"/>
</dbReference>
<dbReference type="InterPro" id="IPR055344">
    <property type="entry name" value="SecD_SecF_C_bact"/>
</dbReference>
<dbReference type="PANTHER" id="PTHR30081:SF8">
    <property type="entry name" value="PROTEIN TRANSLOCASE SUBUNIT SECF"/>
    <property type="match status" value="1"/>
</dbReference>
<keyword evidence="4 12" id="KW-0812">Transmembrane</keyword>
<feature type="transmembrane region" description="Helical" evidence="12">
    <location>
        <begin position="186"/>
        <end position="207"/>
    </location>
</feature>
<dbReference type="Pfam" id="PF02355">
    <property type="entry name" value="SecD_SecF_C"/>
    <property type="match status" value="1"/>
</dbReference>
<evidence type="ECO:0000256" key="12">
    <source>
        <dbReference type="HAMAP-Rule" id="MF_01464"/>
    </source>
</evidence>
<evidence type="ECO:0000256" key="10">
    <source>
        <dbReference type="ARBA" id="ARBA00060856"/>
    </source>
</evidence>
<dbReference type="InterPro" id="IPR022645">
    <property type="entry name" value="SecD/SecF_bac"/>
</dbReference>
<feature type="transmembrane region" description="Helical" evidence="12">
    <location>
        <begin position="157"/>
        <end position="180"/>
    </location>
</feature>